<evidence type="ECO:0000313" key="2">
    <source>
        <dbReference type="EMBL" id="STZ14555.1"/>
    </source>
</evidence>
<dbReference type="AlphaFoldDB" id="A0A1T0A3F6"/>
<dbReference type="RefSeq" id="WP_078276397.1">
    <property type="nucleotide sequence ID" value="NZ_CAACXO010000043.1"/>
</dbReference>
<protein>
    <submittedName>
        <fullName evidence="1">Uncharacterized protein</fullName>
    </submittedName>
</protein>
<organism evidence="1 3">
    <name type="scientific">Moraxella caviae</name>
    <dbReference type="NCBI Taxonomy" id="34060"/>
    <lineage>
        <taxon>Bacteria</taxon>
        <taxon>Pseudomonadati</taxon>
        <taxon>Pseudomonadota</taxon>
        <taxon>Gammaproteobacteria</taxon>
        <taxon>Moraxellales</taxon>
        <taxon>Moraxellaceae</taxon>
        <taxon>Moraxella</taxon>
    </lineage>
</organism>
<sequence length="122" mass="13533">MQVLIIETNEIATLNELIDPKNGCDLLQDFIGNHGGFGENTDSQFKPVHGYIGDDYVEYITSQDNYNWWNAVVANQQEAIDLIAQMADEHGEKVHEIAADAGQTDLEDQASAIIHALNQAFN</sequence>
<gene>
    <name evidence="1" type="ORF">B0181_04960</name>
    <name evidence="2" type="ORF">NCTC10293_02150</name>
</gene>
<reference evidence="1 3" key="1">
    <citation type="submission" date="2017-02" db="EMBL/GenBank/DDBJ databases">
        <title>Draft genome sequence of Moraxella caviae CCUG 355 type strain.</title>
        <authorList>
            <person name="Engstrom-Jakobsson H."/>
            <person name="Salva-Serra F."/>
            <person name="Thorell K."/>
            <person name="Gonzales-Siles L."/>
            <person name="Karlsson R."/>
            <person name="Boulund F."/>
            <person name="Engstrand L."/>
            <person name="Moore E."/>
        </authorList>
    </citation>
    <scope>NUCLEOTIDE SEQUENCE [LARGE SCALE GENOMIC DNA]</scope>
    <source>
        <strain evidence="1 3">CCUG 355</strain>
    </source>
</reference>
<dbReference type="EMBL" id="UGQE01000004">
    <property type="protein sequence ID" value="STZ14555.1"/>
    <property type="molecule type" value="Genomic_DNA"/>
</dbReference>
<dbReference type="STRING" id="34060.B0181_04960"/>
<dbReference type="Proteomes" id="UP000255279">
    <property type="component" value="Unassembled WGS sequence"/>
</dbReference>
<dbReference type="OrthoDB" id="2632305at2"/>
<proteinExistence type="predicted"/>
<evidence type="ECO:0000313" key="1">
    <source>
        <dbReference type="EMBL" id="OOR90225.1"/>
    </source>
</evidence>
<dbReference type="Proteomes" id="UP000190435">
    <property type="component" value="Unassembled WGS sequence"/>
</dbReference>
<name>A0A1T0A3F6_9GAMM</name>
<evidence type="ECO:0000313" key="4">
    <source>
        <dbReference type="Proteomes" id="UP000255279"/>
    </source>
</evidence>
<accession>A0A1T0A3F6</accession>
<dbReference type="EMBL" id="MUXU01000033">
    <property type="protein sequence ID" value="OOR90225.1"/>
    <property type="molecule type" value="Genomic_DNA"/>
</dbReference>
<reference evidence="2 4" key="2">
    <citation type="submission" date="2018-06" db="EMBL/GenBank/DDBJ databases">
        <authorList>
            <consortium name="Pathogen Informatics"/>
            <person name="Doyle S."/>
        </authorList>
    </citation>
    <scope>NUCLEOTIDE SEQUENCE [LARGE SCALE GENOMIC DNA]</scope>
    <source>
        <strain evidence="2 4">NCTC10293</strain>
    </source>
</reference>
<keyword evidence="3" id="KW-1185">Reference proteome</keyword>
<evidence type="ECO:0000313" key="3">
    <source>
        <dbReference type="Proteomes" id="UP000190435"/>
    </source>
</evidence>